<keyword evidence="9" id="KW-1185">Reference proteome</keyword>
<evidence type="ECO:0000256" key="3">
    <source>
        <dbReference type="ARBA" id="ARBA00011738"/>
    </source>
</evidence>
<dbReference type="EMBL" id="BJFL01000064">
    <property type="protein sequence ID" value="GDY33875.1"/>
    <property type="molecule type" value="Genomic_DNA"/>
</dbReference>
<evidence type="ECO:0000259" key="7">
    <source>
        <dbReference type="Pfam" id="PF01895"/>
    </source>
</evidence>
<evidence type="ECO:0000313" key="9">
    <source>
        <dbReference type="Proteomes" id="UP000298860"/>
    </source>
</evidence>
<evidence type="ECO:0000256" key="2">
    <source>
        <dbReference type="ARBA" id="ARBA00008107"/>
    </source>
</evidence>
<dbReference type="InterPro" id="IPR028366">
    <property type="entry name" value="PhoU"/>
</dbReference>
<dbReference type="InterPro" id="IPR038078">
    <property type="entry name" value="PhoU-like_sf"/>
</dbReference>
<dbReference type="PANTHER" id="PTHR42930:SF3">
    <property type="entry name" value="PHOSPHATE-SPECIFIC TRANSPORT SYSTEM ACCESSORY PROTEIN PHOU"/>
    <property type="match status" value="1"/>
</dbReference>
<comment type="similarity">
    <text evidence="2">Belongs to the PhoU family.</text>
</comment>
<keyword evidence="6" id="KW-0592">Phosphate transport</keyword>
<proteinExistence type="inferred from homology"/>
<name>A0A4D4JAN3_9PSEU</name>
<sequence>MLRSADRSWARRRFERASRAYPGVVREAYHRQLDVLVGELADMSDMARGAMEDATTALLDVDLARSERVIGGDPRIDRARTGCEHHAYALIALQAPVATELRTVLTTALAAEDLERMGDLARHVAELVRLRHPAPVLPEELRPLVTELHRSAVAVAEVAGQVIRTGDLVLARSADTLDDDVDERHRELLRRIAGQEWRHGVRAAVDASLLGRYYERFADHAVSVCARMVYGITGRPPGGHTGGSRVTVAA</sequence>
<dbReference type="AlphaFoldDB" id="A0A4D4JAN3"/>
<dbReference type="PANTHER" id="PTHR42930">
    <property type="entry name" value="PHOSPHATE-SPECIFIC TRANSPORT SYSTEM ACCESSORY PROTEIN PHOU"/>
    <property type="match status" value="1"/>
</dbReference>
<evidence type="ECO:0000256" key="1">
    <source>
        <dbReference type="ARBA" id="ARBA00004496"/>
    </source>
</evidence>
<dbReference type="NCBIfam" id="TIGR02135">
    <property type="entry name" value="phoU_full"/>
    <property type="match status" value="1"/>
</dbReference>
<dbReference type="Pfam" id="PF01895">
    <property type="entry name" value="PhoU"/>
    <property type="match status" value="2"/>
</dbReference>
<comment type="subcellular location">
    <subcellularLocation>
        <location evidence="1">Cytoplasm</location>
    </subcellularLocation>
</comment>
<dbReference type="GO" id="GO:0045936">
    <property type="term" value="P:negative regulation of phosphate metabolic process"/>
    <property type="evidence" value="ECO:0007669"/>
    <property type="project" value="InterPro"/>
</dbReference>
<feature type="domain" description="PhoU" evidence="7">
    <location>
        <begin position="147"/>
        <end position="227"/>
    </location>
</feature>
<evidence type="ECO:0000313" key="8">
    <source>
        <dbReference type="EMBL" id="GDY33875.1"/>
    </source>
</evidence>
<comment type="subunit">
    <text evidence="3">Homodimer.</text>
</comment>
<dbReference type="GO" id="GO:0005737">
    <property type="term" value="C:cytoplasm"/>
    <property type="evidence" value="ECO:0007669"/>
    <property type="project" value="UniProtKB-SubCell"/>
</dbReference>
<accession>A0A4D4JAN3</accession>
<evidence type="ECO:0000256" key="4">
    <source>
        <dbReference type="ARBA" id="ARBA00022448"/>
    </source>
</evidence>
<organism evidence="8 9">
    <name type="scientific">Gandjariella thermophila</name>
    <dbReference type="NCBI Taxonomy" id="1931992"/>
    <lineage>
        <taxon>Bacteria</taxon>
        <taxon>Bacillati</taxon>
        <taxon>Actinomycetota</taxon>
        <taxon>Actinomycetes</taxon>
        <taxon>Pseudonocardiales</taxon>
        <taxon>Pseudonocardiaceae</taxon>
        <taxon>Gandjariella</taxon>
    </lineage>
</organism>
<dbReference type="Gene3D" id="1.20.58.220">
    <property type="entry name" value="Phosphate transport system protein phou homolog 2, domain 2"/>
    <property type="match status" value="1"/>
</dbReference>
<dbReference type="GO" id="GO:0006817">
    <property type="term" value="P:phosphate ion transport"/>
    <property type="evidence" value="ECO:0007669"/>
    <property type="project" value="UniProtKB-KW"/>
</dbReference>
<evidence type="ECO:0000256" key="5">
    <source>
        <dbReference type="ARBA" id="ARBA00022490"/>
    </source>
</evidence>
<dbReference type="GO" id="GO:0030643">
    <property type="term" value="P:intracellular phosphate ion homeostasis"/>
    <property type="evidence" value="ECO:0007669"/>
    <property type="project" value="InterPro"/>
</dbReference>
<protein>
    <submittedName>
        <fullName evidence="8">Phosphate transport system regulatory protein PhoU</fullName>
    </submittedName>
</protein>
<reference evidence="9" key="1">
    <citation type="submission" date="2019-04" db="EMBL/GenBank/DDBJ databases">
        <title>Draft genome sequence of Pseudonocardiaceae bacterium SL3-2-4.</title>
        <authorList>
            <person name="Ningsih F."/>
            <person name="Yokota A."/>
            <person name="Sakai Y."/>
            <person name="Nanatani K."/>
            <person name="Yabe S."/>
            <person name="Oetari A."/>
            <person name="Sjamsuridzal W."/>
        </authorList>
    </citation>
    <scope>NUCLEOTIDE SEQUENCE [LARGE SCALE GENOMIC DNA]</scope>
    <source>
        <strain evidence="9">SL3-2-4</strain>
    </source>
</reference>
<dbReference type="InterPro" id="IPR026022">
    <property type="entry name" value="PhoU_dom"/>
</dbReference>
<comment type="caution">
    <text evidence="8">The sequence shown here is derived from an EMBL/GenBank/DDBJ whole genome shotgun (WGS) entry which is preliminary data.</text>
</comment>
<dbReference type="Proteomes" id="UP000298860">
    <property type="component" value="Unassembled WGS sequence"/>
</dbReference>
<evidence type="ECO:0000256" key="6">
    <source>
        <dbReference type="ARBA" id="ARBA00022592"/>
    </source>
</evidence>
<dbReference type="SUPFAM" id="SSF109755">
    <property type="entry name" value="PhoU-like"/>
    <property type="match status" value="1"/>
</dbReference>
<keyword evidence="4" id="KW-0813">Transport</keyword>
<feature type="domain" description="PhoU" evidence="7">
    <location>
        <begin position="41"/>
        <end position="128"/>
    </location>
</feature>
<gene>
    <name evidence="8" type="primary">phoU_2</name>
    <name evidence="8" type="ORF">GTS_55080</name>
</gene>
<dbReference type="FunFam" id="1.20.58.220:FF:000004">
    <property type="entry name" value="Phosphate-specific transport system accessory protein PhoU"/>
    <property type="match status" value="1"/>
</dbReference>
<keyword evidence="5" id="KW-0963">Cytoplasm</keyword>